<dbReference type="FunCoup" id="A0A212RCW3">
    <property type="interactions" value="73"/>
</dbReference>
<dbReference type="InterPro" id="IPR006059">
    <property type="entry name" value="SBP"/>
</dbReference>
<dbReference type="RefSeq" id="WP_088571801.1">
    <property type="nucleotide sequence ID" value="NZ_FYEK01000044.1"/>
</dbReference>
<reference evidence="9" key="1">
    <citation type="submission" date="2017-06" db="EMBL/GenBank/DDBJ databases">
        <authorList>
            <person name="Varghese N."/>
            <person name="Submissions S."/>
        </authorList>
    </citation>
    <scope>NUCLEOTIDE SEQUENCE [LARGE SCALE GENOMIC DNA]</scope>
    <source>
        <strain evidence="9">JAD2</strain>
    </source>
</reference>
<dbReference type="GO" id="GO:0030313">
    <property type="term" value="C:cell envelope"/>
    <property type="evidence" value="ECO:0007669"/>
    <property type="project" value="UniProtKB-SubCell"/>
</dbReference>
<comment type="function">
    <text evidence="5">Part of a binding-protein-dependent transport system for a sugar.</text>
</comment>
<dbReference type="PANTHER" id="PTHR43649:SF28">
    <property type="entry name" value="BINDING PROTEIN COMPONENT OF ABC SUGAR TRANSPORTER-RELATED"/>
    <property type="match status" value="1"/>
</dbReference>
<evidence type="ECO:0000256" key="1">
    <source>
        <dbReference type="ARBA" id="ARBA00004196"/>
    </source>
</evidence>
<protein>
    <recommendedName>
        <fullName evidence="6">Probable sugar-binding periplasmic protein</fullName>
    </recommendedName>
</protein>
<keyword evidence="9" id="KW-1185">Reference proteome</keyword>
<evidence type="ECO:0000256" key="5">
    <source>
        <dbReference type="ARBA" id="ARBA00049629"/>
    </source>
</evidence>
<evidence type="ECO:0000256" key="6">
    <source>
        <dbReference type="ARBA" id="ARBA00049753"/>
    </source>
</evidence>
<comment type="subcellular location">
    <subcellularLocation>
        <location evidence="1">Cell envelope</location>
    </subcellularLocation>
</comment>
<dbReference type="Gene3D" id="3.40.190.10">
    <property type="entry name" value="Periplasmic binding protein-like II"/>
    <property type="match status" value="2"/>
</dbReference>
<evidence type="ECO:0000313" key="8">
    <source>
        <dbReference type="EMBL" id="SNB70059.1"/>
    </source>
</evidence>
<feature type="chain" id="PRO_5013007648" description="Probable sugar-binding periplasmic protein" evidence="7">
    <location>
        <begin position="26"/>
        <end position="425"/>
    </location>
</feature>
<dbReference type="Proteomes" id="UP000197025">
    <property type="component" value="Unassembled WGS sequence"/>
</dbReference>
<comment type="similarity">
    <text evidence="2">Belongs to the bacterial solute-binding protein 1 family.</text>
</comment>
<evidence type="ECO:0000256" key="7">
    <source>
        <dbReference type="SAM" id="SignalP"/>
    </source>
</evidence>
<proteinExistence type="inferred from homology"/>
<accession>A0A212RCW3</accession>
<dbReference type="EMBL" id="FYEK01000044">
    <property type="protein sequence ID" value="SNB70059.1"/>
    <property type="molecule type" value="Genomic_DNA"/>
</dbReference>
<dbReference type="PANTHER" id="PTHR43649">
    <property type="entry name" value="ARABINOSE-BINDING PROTEIN-RELATED"/>
    <property type="match status" value="1"/>
</dbReference>
<dbReference type="OrthoDB" id="9798191at2"/>
<dbReference type="PROSITE" id="PS51257">
    <property type="entry name" value="PROKAR_LIPOPROTEIN"/>
    <property type="match status" value="1"/>
</dbReference>
<feature type="signal peptide" evidence="7">
    <location>
        <begin position="1"/>
        <end position="25"/>
    </location>
</feature>
<organism evidence="8 9">
    <name type="scientific">Thermoflexus hugenholtzii JAD2</name>
    <dbReference type="NCBI Taxonomy" id="877466"/>
    <lineage>
        <taxon>Bacteria</taxon>
        <taxon>Bacillati</taxon>
        <taxon>Chloroflexota</taxon>
        <taxon>Thermoflexia</taxon>
        <taxon>Thermoflexales</taxon>
        <taxon>Thermoflexaceae</taxon>
        <taxon>Thermoflexus</taxon>
    </lineage>
</organism>
<keyword evidence="4 7" id="KW-0732">Signal</keyword>
<evidence type="ECO:0000256" key="4">
    <source>
        <dbReference type="ARBA" id="ARBA00022729"/>
    </source>
</evidence>
<evidence type="ECO:0000313" key="9">
    <source>
        <dbReference type="Proteomes" id="UP000197025"/>
    </source>
</evidence>
<keyword evidence="3" id="KW-0813">Transport</keyword>
<evidence type="ECO:0000256" key="3">
    <source>
        <dbReference type="ARBA" id="ARBA00022448"/>
    </source>
</evidence>
<dbReference type="InterPro" id="IPR050490">
    <property type="entry name" value="Bact_solute-bd_prot1"/>
</dbReference>
<dbReference type="AlphaFoldDB" id="A0A212RCW3"/>
<dbReference type="SUPFAM" id="SSF53850">
    <property type="entry name" value="Periplasmic binding protein-like II"/>
    <property type="match status" value="1"/>
</dbReference>
<name>A0A212RCW3_9CHLR</name>
<dbReference type="InParanoid" id="A0A212RCW3"/>
<sequence length="425" mass="46901">MSRSHRWSLWVALLLILTLLLAACAQPATPAPAKKLEIFSWWTAGGEAEGLEAMFTVYRQKYPGVEIINAAVAGGAGAQAKAVLKTRMLGGDPPDSFQVHGGAELIDTWVKTGYMEDLTDLWKSEGWMDKFPKQLIDLVSYEGKIYSVPVNVHRGNVLWYNKKIFDQYGLQPPTTFDEFFQVAEALKAKGVTPLALGDKLKWEAAHLFETVLAGVLGAEKYRGLWTGQTPWTGPEVAQAFEIFGRMLDYVNEDHAAHTWDSATQLVLDGKAAMTIMGDWSHGYFLSKGAKPGVDYGWVPAPNNKGLFMVVTDTFGLPKKAPHREQAIAWLKVCGSKEGQEAFNPKKGSICARLDCDRSKFDVYLQSSMDDFARDQLIPSEVHGSAAPEGFATAFNDIIFNFVTSRDAKAAMEALQKACVENKMCK</sequence>
<evidence type="ECO:0000256" key="2">
    <source>
        <dbReference type="ARBA" id="ARBA00008520"/>
    </source>
</evidence>
<dbReference type="Pfam" id="PF01547">
    <property type="entry name" value="SBP_bac_1"/>
    <property type="match status" value="1"/>
</dbReference>
<gene>
    <name evidence="8" type="ORF">SAMN02746019_00011370</name>
</gene>